<proteinExistence type="predicted"/>
<comment type="caution">
    <text evidence="2">The sequence shown here is derived from an EMBL/GenBank/DDBJ whole genome shotgun (WGS) entry which is preliminary data.</text>
</comment>
<gene>
    <name evidence="2" type="ORF">B7463_g5134</name>
</gene>
<feature type="compositionally biased region" description="Polar residues" evidence="1">
    <location>
        <begin position="1"/>
        <end position="17"/>
    </location>
</feature>
<dbReference type="AlphaFoldDB" id="A0A3E2HDL6"/>
<evidence type="ECO:0000313" key="2">
    <source>
        <dbReference type="EMBL" id="RFU31191.1"/>
    </source>
</evidence>
<feature type="compositionally biased region" description="Acidic residues" evidence="1">
    <location>
        <begin position="21"/>
        <end position="40"/>
    </location>
</feature>
<dbReference type="EMBL" id="NCSJ02000081">
    <property type="protein sequence ID" value="RFU31191.1"/>
    <property type="molecule type" value="Genomic_DNA"/>
</dbReference>
<organism evidence="2 3">
    <name type="scientific">Scytalidium lignicola</name>
    <name type="common">Hyphomycete</name>
    <dbReference type="NCBI Taxonomy" id="5539"/>
    <lineage>
        <taxon>Eukaryota</taxon>
        <taxon>Fungi</taxon>
        <taxon>Dikarya</taxon>
        <taxon>Ascomycota</taxon>
        <taxon>Pezizomycotina</taxon>
        <taxon>Leotiomycetes</taxon>
        <taxon>Leotiomycetes incertae sedis</taxon>
        <taxon>Scytalidium</taxon>
    </lineage>
</organism>
<name>A0A3E2HDL6_SCYLI</name>
<sequence length="289" mass="33696">MNQDLKTSTPVDNNNKQQPEEGFEESSEEESEEESEEVSEESSKDNSEEDQEEVVILPKQFTKSTERLTVRESLKALRKKLALLLPKLNPEPVQVLRAPSPDLDPNSKLEDNVEQVLMATLKKVKITKPDLFYEDKKKLKFVVNKLNALIDLAIKIRNKQYKMILDKKSRSYFNRKKSNNKKDYNNLIKLNTIRKGKTFKGKGKKYYKGKSKKGNSFRISSEELDKRRKNKLYFKYRLFGHIANTYKKDNKSSVTIKVEVIRILKIMNILFSEEESSDKEGNSSEEEEE</sequence>
<evidence type="ECO:0000256" key="1">
    <source>
        <dbReference type="SAM" id="MobiDB-lite"/>
    </source>
</evidence>
<dbReference type="Proteomes" id="UP000258309">
    <property type="component" value="Unassembled WGS sequence"/>
</dbReference>
<keyword evidence="3" id="KW-1185">Reference proteome</keyword>
<evidence type="ECO:0000313" key="3">
    <source>
        <dbReference type="Proteomes" id="UP000258309"/>
    </source>
</evidence>
<feature type="region of interest" description="Disordered" evidence="1">
    <location>
        <begin position="1"/>
        <end position="57"/>
    </location>
</feature>
<reference evidence="2 3" key="1">
    <citation type="submission" date="2018-05" db="EMBL/GenBank/DDBJ databases">
        <title>Draft genome sequence of Scytalidium lignicola DSM 105466, a ubiquitous saprotrophic fungus.</title>
        <authorList>
            <person name="Buettner E."/>
            <person name="Gebauer A.M."/>
            <person name="Hofrichter M."/>
            <person name="Liers C."/>
            <person name="Kellner H."/>
        </authorList>
    </citation>
    <scope>NUCLEOTIDE SEQUENCE [LARGE SCALE GENOMIC DNA]</scope>
    <source>
        <strain evidence="2 3">DSM 105466</strain>
    </source>
</reference>
<accession>A0A3E2HDL6</accession>
<feature type="non-terminal residue" evidence="2">
    <location>
        <position position="289"/>
    </location>
</feature>
<protein>
    <submittedName>
        <fullName evidence="2">Uncharacterized protein</fullName>
    </submittedName>
</protein>
<feature type="non-terminal residue" evidence="2">
    <location>
        <position position="1"/>
    </location>
</feature>